<evidence type="ECO:0000256" key="1">
    <source>
        <dbReference type="SAM" id="MobiDB-lite"/>
    </source>
</evidence>
<sequence>MIADTQVSSDFNAGNNSESNNGNDKNFNSVNDVNNLGQTAKSNTRKMNLISYYDIPDRVAYLKIIK</sequence>
<evidence type="ECO:0000313" key="2">
    <source>
        <dbReference type="EMBL" id="CAF0980228.1"/>
    </source>
</evidence>
<feature type="compositionally biased region" description="Low complexity" evidence="1">
    <location>
        <begin position="10"/>
        <end position="32"/>
    </location>
</feature>
<feature type="region of interest" description="Disordered" evidence="1">
    <location>
        <begin position="1"/>
        <end position="40"/>
    </location>
</feature>
<gene>
    <name evidence="2" type="ORF">OXX778_LOCUS15376</name>
</gene>
<reference evidence="2" key="1">
    <citation type="submission" date="2021-02" db="EMBL/GenBank/DDBJ databases">
        <authorList>
            <person name="Nowell W R."/>
        </authorList>
    </citation>
    <scope>NUCLEOTIDE SEQUENCE</scope>
    <source>
        <strain evidence="2">Ploen Becks lab</strain>
    </source>
</reference>
<name>A0A814FDH0_9BILA</name>
<proteinExistence type="predicted"/>
<dbReference type="EMBL" id="CAJNOC010003383">
    <property type="protein sequence ID" value="CAF0980228.1"/>
    <property type="molecule type" value="Genomic_DNA"/>
</dbReference>
<comment type="caution">
    <text evidence="2">The sequence shown here is derived from an EMBL/GenBank/DDBJ whole genome shotgun (WGS) entry which is preliminary data.</text>
</comment>
<keyword evidence="3" id="KW-1185">Reference proteome</keyword>
<accession>A0A814FDH0</accession>
<protein>
    <submittedName>
        <fullName evidence="2">Uncharacterized protein</fullName>
    </submittedName>
</protein>
<dbReference type="Proteomes" id="UP000663879">
    <property type="component" value="Unassembled WGS sequence"/>
</dbReference>
<organism evidence="2 3">
    <name type="scientific">Brachionus calyciflorus</name>
    <dbReference type="NCBI Taxonomy" id="104777"/>
    <lineage>
        <taxon>Eukaryota</taxon>
        <taxon>Metazoa</taxon>
        <taxon>Spiralia</taxon>
        <taxon>Gnathifera</taxon>
        <taxon>Rotifera</taxon>
        <taxon>Eurotatoria</taxon>
        <taxon>Monogononta</taxon>
        <taxon>Pseudotrocha</taxon>
        <taxon>Ploima</taxon>
        <taxon>Brachionidae</taxon>
        <taxon>Brachionus</taxon>
    </lineage>
</organism>
<evidence type="ECO:0000313" key="3">
    <source>
        <dbReference type="Proteomes" id="UP000663879"/>
    </source>
</evidence>
<dbReference type="AlphaFoldDB" id="A0A814FDH0"/>